<dbReference type="PANTHER" id="PTHR37298:SF1">
    <property type="entry name" value="UPF0111 PROTEIN YKAA"/>
    <property type="match status" value="1"/>
</dbReference>
<dbReference type="Gene3D" id="1.20.58.220">
    <property type="entry name" value="Phosphate transport system protein phou homolog 2, domain 2"/>
    <property type="match status" value="1"/>
</dbReference>
<evidence type="ECO:0000313" key="3">
    <source>
        <dbReference type="Proteomes" id="UP000276417"/>
    </source>
</evidence>
<dbReference type="PANTHER" id="PTHR37298">
    <property type="entry name" value="UPF0111 PROTEIN YKAA"/>
    <property type="match status" value="1"/>
</dbReference>
<dbReference type="KEGG" id="dph:EHF33_01995"/>
<comment type="similarity">
    <text evidence="1">Belongs to the UPF0111 family.</text>
</comment>
<reference evidence="2 3" key="1">
    <citation type="submission" date="2018-11" db="EMBL/GenBank/DDBJ databases">
        <title>Deinococcus shelandsis sp. nov., isolated from South Shetland Islands soil of Antarctica.</title>
        <authorList>
            <person name="Tian J."/>
        </authorList>
    </citation>
    <scope>NUCLEOTIDE SEQUENCE [LARGE SCALE GENOMIC DNA]</scope>
    <source>
        <strain evidence="2 3">S14-83T</strain>
    </source>
</reference>
<dbReference type="AlphaFoldDB" id="A0A3G8YJP2"/>
<dbReference type="OrthoDB" id="9797568at2"/>
<evidence type="ECO:0000313" key="2">
    <source>
        <dbReference type="EMBL" id="AZI41671.1"/>
    </source>
</evidence>
<dbReference type="EMBL" id="CP034183">
    <property type="protein sequence ID" value="AZI41671.1"/>
    <property type="molecule type" value="Genomic_DNA"/>
</dbReference>
<gene>
    <name evidence="2" type="ORF">EHF33_01995</name>
</gene>
<protein>
    <submittedName>
        <fullName evidence="2">DUF47 family protein</fullName>
    </submittedName>
</protein>
<dbReference type="Proteomes" id="UP000276417">
    <property type="component" value="Chromosome 1"/>
</dbReference>
<dbReference type="InterPro" id="IPR038078">
    <property type="entry name" value="PhoU-like_sf"/>
</dbReference>
<dbReference type="RefSeq" id="WP_124867416.1">
    <property type="nucleotide sequence ID" value="NZ_CP034183.1"/>
</dbReference>
<accession>A0A3G8YJP2</accession>
<keyword evidence="3" id="KW-1185">Reference proteome</keyword>
<dbReference type="InterPro" id="IPR018445">
    <property type="entry name" value="Put_Phosphate_transp_reg"/>
</dbReference>
<evidence type="ECO:0000256" key="1">
    <source>
        <dbReference type="ARBA" id="ARBA00008591"/>
    </source>
</evidence>
<sequence length="211" mass="23138">MVLSRFMPKNEKFGELFAAQAQNAQQTAHALLTLLSASGDLSGHVSTLRDLEHAGDSLAGQVTQMLIDSFIVPFDREDIISLNAELDDLTDFIEEAGRKLWLYKVAPTEAMRRLAEVVERQCVVLAKAMPLIEDKKRVPELAALATEVRTLEDDGDTISDAAQAALYDGVMDVQQMIQATRAGEIISLLEDASDQAQRVAKTVENILLKNA</sequence>
<organism evidence="2 3">
    <name type="scientific">Deinococcus psychrotolerans</name>
    <dbReference type="NCBI Taxonomy" id="2489213"/>
    <lineage>
        <taxon>Bacteria</taxon>
        <taxon>Thermotogati</taxon>
        <taxon>Deinococcota</taxon>
        <taxon>Deinococci</taxon>
        <taxon>Deinococcales</taxon>
        <taxon>Deinococcaceae</taxon>
        <taxon>Deinococcus</taxon>
    </lineage>
</organism>
<dbReference type="InterPro" id="IPR052912">
    <property type="entry name" value="UPF0111_domain"/>
</dbReference>
<proteinExistence type="inferred from homology"/>
<name>A0A3G8YJP2_9DEIO</name>
<dbReference type="Pfam" id="PF01865">
    <property type="entry name" value="PhoU_div"/>
    <property type="match status" value="1"/>
</dbReference>